<dbReference type="InterPro" id="IPR013023">
    <property type="entry name" value="KARI"/>
</dbReference>
<evidence type="ECO:0000256" key="7">
    <source>
        <dbReference type="ARBA" id="ARBA00022842"/>
    </source>
</evidence>
<dbReference type="Gene3D" id="1.10.1040.10">
    <property type="entry name" value="N-(1-d-carboxylethyl)-l-norvaline Dehydrogenase, domain 2"/>
    <property type="match status" value="1"/>
</dbReference>
<dbReference type="Gene3D" id="3.40.50.720">
    <property type="entry name" value="NAD(P)-binding Rossmann-like Domain"/>
    <property type="match status" value="1"/>
</dbReference>
<dbReference type="SUPFAM" id="SSF51735">
    <property type="entry name" value="NAD(P)-binding Rossmann-fold domains"/>
    <property type="match status" value="1"/>
</dbReference>
<feature type="binding site" evidence="12">
    <location>
        <position position="292"/>
    </location>
    <ligand>
        <name>Mg(2+)</name>
        <dbReference type="ChEBI" id="CHEBI:18420"/>
        <label>1</label>
    </ligand>
</feature>
<dbReference type="GO" id="GO:0009099">
    <property type="term" value="P:L-valine biosynthetic process"/>
    <property type="evidence" value="ECO:0007669"/>
    <property type="project" value="UniProtKB-UniRule"/>
</dbReference>
<feature type="domain" description="KARI N-terminal Rossmann" evidence="13">
    <location>
        <begin position="85"/>
        <end position="283"/>
    </location>
</feature>
<keyword evidence="6 12" id="KW-0479">Metal-binding</keyword>
<keyword evidence="8 12" id="KW-0560">Oxidoreductase</keyword>
<evidence type="ECO:0000256" key="6">
    <source>
        <dbReference type="ARBA" id="ARBA00022723"/>
    </source>
</evidence>
<dbReference type="InterPro" id="IPR036291">
    <property type="entry name" value="NAD(P)-bd_dom_sf"/>
</dbReference>
<dbReference type="UniPathway" id="UPA00047">
    <property type="reaction ID" value="UER00056"/>
</dbReference>
<comment type="similarity">
    <text evidence="4 12">Belongs to the ketol-acid reductoisomerase family.</text>
</comment>
<dbReference type="EMBL" id="KV919000">
    <property type="protein sequence ID" value="OSX73380.1"/>
    <property type="molecule type" value="Genomic_DNA"/>
</dbReference>
<keyword evidence="16" id="KW-1185">Reference proteome</keyword>
<sequence>MAAFVPAVAAVGARSSAWTAPAATGASRLPTAAARSARASVPAGLTMAATKVGNVAEEKLKSADFDTKVFVKEQVNLADTSEYIVRGGRDVMTRLPKAFAGVKSVGVIGWGSQGPAQAQNLRDSFADFGVDAKVTIGLRAGSASEKAAMAQGFSHEDGTLGEMYDVIRQSDFVVLLISDGATAMCYKKVLDAMKPGSTLGLSHGFLLGHMDATGDTFRDDVNVILVAPKGMGPSVRRLYVQGKTQNGAGINCSFAVQQDATGTATDLAIGWAVAIGAPFSFQTTLRNEYRSDIYGERGILLGAVHGIVESLYRRYTFEGMSEEQAFVHSVESITGPISRTISKRGIKAVYDDLPDDAARATFAKAYTASYKPAFDIMIECYEDVECGNEIRSVINANLRYGRLPMGKIDGTRMWVVGKDVRAKRVEADIPVDPFTAGVYIATMMAQIDVLMEKGHVLSEIINESVIESVDSLNPYMHARGVAYMVDNCSITAASGSRKWAPRFDYNLTQQSYVAIDNGEALDAGLIDAFVNHKIHPAVVECAKLRPSVDIALSGSVADDAARSTMMSA</sequence>
<keyword evidence="7 12" id="KW-0460">Magnesium</keyword>
<dbReference type="GO" id="GO:0009097">
    <property type="term" value="P:isoleucine biosynthetic process"/>
    <property type="evidence" value="ECO:0007669"/>
    <property type="project" value="UniProtKB-UniRule"/>
</dbReference>
<keyword evidence="9 12" id="KW-0100">Branched-chain amino acid biosynthesis</keyword>
<feature type="binding site" evidence="12">
    <location>
        <position position="296"/>
    </location>
    <ligand>
        <name>Mg(2+)</name>
        <dbReference type="ChEBI" id="CHEBI:18420"/>
        <label>1</label>
    </ligand>
</feature>
<comment type="cofactor">
    <cofactor evidence="1">
        <name>Mg(2+)</name>
        <dbReference type="ChEBI" id="CHEBI:18420"/>
    </cofactor>
</comment>
<evidence type="ECO:0000313" key="16">
    <source>
        <dbReference type="Proteomes" id="UP000218209"/>
    </source>
</evidence>
<name>A0A1X6NXW7_PORUM</name>
<evidence type="ECO:0000256" key="3">
    <source>
        <dbReference type="ARBA" id="ARBA00004885"/>
    </source>
</evidence>
<gene>
    <name evidence="15" type="ORF">BU14_0353s0024</name>
</gene>
<evidence type="ECO:0000256" key="11">
    <source>
        <dbReference type="ARBA" id="ARBA00030593"/>
    </source>
</evidence>
<evidence type="ECO:0000256" key="12">
    <source>
        <dbReference type="PROSITE-ProRule" id="PRU01198"/>
    </source>
</evidence>
<evidence type="ECO:0000259" key="13">
    <source>
        <dbReference type="PROSITE" id="PS51850"/>
    </source>
</evidence>
<dbReference type="PROSITE" id="PS51851">
    <property type="entry name" value="KARI_C"/>
    <property type="match status" value="1"/>
</dbReference>
<evidence type="ECO:0000256" key="2">
    <source>
        <dbReference type="ARBA" id="ARBA00004864"/>
    </source>
</evidence>
<dbReference type="PROSITE" id="PS51850">
    <property type="entry name" value="KARI_N"/>
    <property type="match status" value="1"/>
</dbReference>
<feature type="binding site" evidence="12">
    <location>
        <position position="292"/>
    </location>
    <ligand>
        <name>Mg(2+)</name>
        <dbReference type="ChEBI" id="CHEBI:18420"/>
        <label>2</label>
    </ligand>
</feature>
<evidence type="ECO:0000259" key="14">
    <source>
        <dbReference type="PROSITE" id="PS51851"/>
    </source>
</evidence>
<dbReference type="InterPro" id="IPR013328">
    <property type="entry name" value="6PGD_dom2"/>
</dbReference>
<evidence type="ECO:0000256" key="9">
    <source>
        <dbReference type="ARBA" id="ARBA00023304"/>
    </source>
</evidence>
<proteinExistence type="inferred from homology"/>
<evidence type="ECO:0000256" key="5">
    <source>
        <dbReference type="ARBA" id="ARBA00022605"/>
    </source>
</evidence>
<dbReference type="Pfam" id="PF01450">
    <property type="entry name" value="KARI_C"/>
    <property type="match status" value="1"/>
</dbReference>
<dbReference type="InterPro" id="IPR013116">
    <property type="entry name" value="KARI_N"/>
</dbReference>
<comment type="pathway">
    <text evidence="3">Amino-acid biosynthesis; L-isoleucine biosynthesis; L-isoleucine from 2-oxobutanoate: step 2/4.</text>
</comment>
<comment type="caution">
    <text evidence="12">Lacks conserved residue(s) required for the propagation of feature annotation.</text>
</comment>
<dbReference type="UniPathway" id="UPA00049">
    <property type="reaction ID" value="UER00060"/>
</dbReference>
<evidence type="ECO:0000256" key="4">
    <source>
        <dbReference type="ARBA" id="ARBA00010318"/>
    </source>
</evidence>
<dbReference type="Proteomes" id="UP000218209">
    <property type="component" value="Unassembled WGS sequence"/>
</dbReference>
<dbReference type="InterPro" id="IPR008927">
    <property type="entry name" value="6-PGluconate_DH-like_C_sf"/>
</dbReference>
<dbReference type="SUPFAM" id="SSF48179">
    <property type="entry name" value="6-phosphogluconate dehydrogenase C-terminal domain-like"/>
    <property type="match status" value="1"/>
</dbReference>
<comment type="pathway">
    <text evidence="2">Amino-acid biosynthesis; L-valine biosynthesis; L-valine from pyruvate: step 2/4.</text>
</comment>
<organism evidence="15 16">
    <name type="scientific">Porphyra umbilicalis</name>
    <name type="common">Purple laver</name>
    <name type="synonym">Red alga</name>
    <dbReference type="NCBI Taxonomy" id="2786"/>
    <lineage>
        <taxon>Eukaryota</taxon>
        <taxon>Rhodophyta</taxon>
        <taxon>Bangiophyceae</taxon>
        <taxon>Bangiales</taxon>
        <taxon>Bangiaceae</taxon>
        <taxon>Porphyra</taxon>
    </lineage>
</organism>
<dbReference type="PANTHER" id="PTHR21371">
    <property type="entry name" value="KETOL-ACID REDUCTOISOMERASE, MITOCHONDRIAL"/>
    <property type="match status" value="1"/>
</dbReference>
<evidence type="ECO:0000256" key="8">
    <source>
        <dbReference type="ARBA" id="ARBA00023002"/>
    </source>
</evidence>
<feature type="domain" description="KARI C-terminal knotted" evidence="14">
    <location>
        <begin position="284"/>
        <end position="427"/>
    </location>
</feature>
<dbReference type="OrthoDB" id="10255643at2759"/>
<reference evidence="15 16" key="1">
    <citation type="submission" date="2017-03" db="EMBL/GenBank/DDBJ databases">
        <title>WGS assembly of Porphyra umbilicalis.</title>
        <authorList>
            <person name="Brawley S.H."/>
            <person name="Blouin N.A."/>
            <person name="Ficko-Blean E."/>
            <person name="Wheeler G.L."/>
            <person name="Lohr M."/>
            <person name="Goodson H.V."/>
            <person name="Jenkins J.W."/>
            <person name="Blaby-Haas C.E."/>
            <person name="Helliwell K.E."/>
            <person name="Chan C."/>
            <person name="Marriage T."/>
            <person name="Bhattacharya D."/>
            <person name="Klein A.S."/>
            <person name="Badis Y."/>
            <person name="Brodie J."/>
            <person name="Cao Y."/>
            <person name="Collen J."/>
            <person name="Dittami S.M."/>
            <person name="Gachon C.M."/>
            <person name="Green B.R."/>
            <person name="Karpowicz S."/>
            <person name="Kim J.W."/>
            <person name="Kudahl U."/>
            <person name="Lin S."/>
            <person name="Michel G."/>
            <person name="Mittag M."/>
            <person name="Olson B.J."/>
            <person name="Pangilinan J."/>
            <person name="Peng Y."/>
            <person name="Qiu H."/>
            <person name="Shu S."/>
            <person name="Singer J.T."/>
            <person name="Smith A.G."/>
            <person name="Sprecher B.N."/>
            <person name="Wagner V."/>
            <person name="Wang W."/>
            <person name="Wang Z.-Y."/>
            <person name="Yan J."/>
            <person name="Yarish C."/>
            <person name="Zoeuner-Riek S."/>
            <person name="Zhuang Y."/>
            <person name="Zou Y."/>
            <person name="Lindquist E.A."/>
            <person name="Grimwood J."/>
            <person name="Barry K."/>
            <person name="Rokhsar D.S."/>
            <person name="Schmutz J."/>
            <person name="Stiller J.W."/>
            <person name="Grossman A.R."/>
            <person name="Prochnik S.E."/>
        </authorList>
    </citation>
    <scope>NUCLEOTIDE SEQUENCE [LARGE SCALE GENOMIC DNA]</scope>
    <source>
        <strain evidence="15">4086291</strain>
    </source>
</reference>
<dbReference type="GO" id="GO:0046872">
    <property type="term" value="F:metal ion binding"/>
    <property type="evidence" value="ECO:0007669"/>
    <property type="project" value="UniProtKB-UniRule"/>
</dbReference>
<evidence type="ECO:0000313" key="15">
    <source>
        <dbReference type="EMBL" id="OSX73380.1"/>
    </source>
</evidence>
<evidence type="ECO:0000256" key="1">
    <source>
        <dbReference type="ARBA" id="ARBA00001946"/>
    </source>
</evidence>
<dbReference type="PANTHER" id="PTHR21371:SF1">
    <property type="entry name" value="KETOL-ACID REDUCTOISOMERASE, MITOCHONDRIAL"/>
    <property type="match status" value="1"/>
</dbReference>
<protein>
    <recommendedName>
        <fullName evidence="11">Acetohydroxy-acid reductoisomerase</fullName>
    </recommendedName>
    <alternativeName>
        <fullName evidence="10">Alpha-keto-beta-hydroxylacyl reductoisomerase</fullName>
    </alternativeName>
</protein>
<keyword evidence="5 12" id="KW-0028">Amino-acid biosynthesis</keyword>
<dbReference type="AlphaFoldDB" id="A0A1X6NXW7"/>
<dbReference type="GO" id="GO:0004455">
    <property type="term" value="F:ketol-acid reductoisomerase activity"/>
    <property type="evidence" value="ECO:0007669"/>
    <property type="project" value="UniProtKB-UniRule"/>
</dbReference>
<dbReference type="InterPro" id="IPR000506">
    <property type="entry name" value="KARI_C"/>
</dbReference>
<accession>A0A1X6NXW7</accession>
<dbReference type="Pfam" id="PF07991">
    <property type="entry name" value="KARI_N"/>
    <property type="match status" value="1"/>
</dbReference>
<evidence type="ECO:0000256" key="10">
    <source>
        <dbReference type="ARBA" id="ARBA00030209"/>
    </source>
</evidence>